<dbReference type="AlphaFoldDB" id="A0A4V1C617"/>
<reference evidence="1 2" key="1">
    <citation type="journal article" date="2019" name="Mol. Biol. Evol.">
        <title>Blast fungal genomes show frequent chromosomal changes, gene gains and losses, and effector gene turnover.</title>
        <authorList>
            <person name="Gomez Luciano L.B."/>
            <person name="Jason Tsai I."/>
            <person name="Chuma I."/>
            <person name="Tosa Y."/>
            <person name="Chen Y.H."/>
            <person name="Li J.Y."/>
            <person name="Li M.Y."/>
            <person name="Jade Lu M.Y."/>
            <person name="Nakayashiki H."/>
            <person name="Li W.H."/>
        </authorList>
    </citation>
    <scope>NUCLEOTIDE SEQUENCE [LARGE SCALE GENOMIC DNA]</scope>
    <source>
        <strain evidence="1">MZ5-1-6</strain>
    </source>
</reference>
<dbReference type="Proteomes" id="UP000294847">
    <property type="component" value="Chromosome 3"/>
</dbReference>
<evidence type="ECO:0000313" key="2">
    <source>
        <dbReference type="Proteomes" id="UP000294847"/>
    </source>
</evidence>
<protein>
    <submittedName>
        <fullName evidence="1">Uncharacterized protein</fullName>
    </submittedName>
</protein>
<gene>
    <name evidence="1" type="ORF">PoMZ_03275</name>
</gene>
<evidence type="ECO:0000313" key="1">
    <source>
        <dbReference type="EMBL" id="QBZ58325.1"/>
    </source>
</evidence>
<accession>A0A4V1C617</accession>
<proteinExistence type="predicted"/>
<organism evidence="1 2">
    <name type="scientific">Pyricularia oryzae</name>
    <name type="common">Rice blast fungus</name>
    <name type="synonym">Magnaporthe oryzae</name>
    <dbReference type="NCBI Taxonomy" id="318829"/>
    <lineage>
        <taxon>Eukaryota</taxon>
        <taxon>Fungi</taxon>
        <taxon>Dikarya</taxon>
        <taxon>Ascomycota</taxon>
        <taxon>Pezizomycotina</taxon>
        <taxon>Sordariomycetes</taxon>
        <taxon>Sordariomycetidae</taxon>
        <taxon>Magnaporthales</taxon>
        <taxon>Pyriculariaceae</taxon>
        <taxon>Pyricularia</taxon>
    </lineage>
</organism>
<dbReference type="EMBL" id="CP034206">
    <property type="protein sequence ID" value="QBZ58325.1"/>
    <property type="molecule type" value="Genomic_DNA"/>
</dbReference>
<sequence length="176" mass="19046">MTTLNNVHIRQTMAALKLLKTFGTGRAAIVTLFSNLSEYSSHCTPDFIRAESSLRGEGYWLWSVFVSPGGLLRDRQSGQRLSTPSFPSRSLSFPDIAFLTSQIDIVTPNSRPLVVARGFPLSPCLSHGAFAAAIIVWDERQCGTNTKAANAASPILARGHPECGMRSIINAISNVP</sequence>
<name>A0A4V1C617_PYROR</name>